<evidence type="ECO:0000313" key="1">
    <source>
        <dbReference type="EMBL" id="KAF2882821.1"/>
    </source>
</evidence>
<organism evidence="1 2">
    <name type="scientific">Ignelater luminosus</name>
    <name type="common">Cucubano</name>
    <name type="synonym">Pyrophorus luminosus</name>
    <dbReference type="NCBI Taxonomy" id="2038154"/>
    <lineage>
        <taxon>Eukaryota</taxon>
        <taxon>Metazoa</taxon>
        <taxon>Ecdysozoa</taxon>
        <taxon>Arthropoda</taxon>
        <taxon>Hexapoda</taxon>
        <taxon>Insecta</taxon>
        <taxon>Pterygota</taxon>
        <taxon>Neoptera</taxon>
        <taxon>Endopterygota</taxon>
        <taxon>Coleoptera</taxon>
        <taxon>Polyphaga</taxon>
        <taxon>Elateriformia</taxon>
        <taxon>Elateroidea</taxon>
        <taxon>Elateridae</taxon>
        <taxon>Agrypninae</taxon>
        <taxon>Pyrophorini</taxon>
        <taxon>Ignelater</taxon>
    </lineage>
</organism>
<protein>
    <submittedName>
        <fullName evidence="1">Uncharacterized protein</fullName>
    </submittedName>
</protein>
<sequence>MGLINYKFMCTLQIWNPILESFDKVNVVLQSKTITIDKASELMKGLIRQMQDIRETVDNVFEKAKKVCEECDINDNFPEQRRKQVKRHNLSKSLDAGYDITPQQSFKIQINEAIHKMISEFTWRFEKLHNIYNLFNFLTVEDITKYSVEELKKYAADLCIKYSADINATEFWAELETLKSQVVAPELFVKCECQSSLGLLQAVKKQNPDRPWAVQENRNPQQFQHLLLAIKNNIKRTSLT</sequence>
<proteinExistence type="predicted"/>
<reference evidence="1" key="1">
    <citation type="submission" date="2019-08" db="EMBL/GenBank/DDBJ databases">
        <title>The genome of the North American firefly Photinus pyralis.</title>
        <authorList>
            <consortium name="Photinus pyralis genome working group"/>
            <person name="Fallon T.R."/>
            <person name="Sander Lower S.E."/>
            <person name="Weng J.-K."/>
        </authorList>
    </citation>
    <scope>NUCLEOTIDE SEQUENCE</scope>
    <source>
        <strain evidence="1">TRF0915ILg1</strain>
        <tissue evidence="1">Whole body</tissue>
    </source>
</reference>
<dbReference type="EMBL" id="VTPC01090587">
    <property type="protein sequence ID" value="KAF2882821.1"/>
    <property type="molecule type" value="Genomic_DNA"/>
</dbReference>
<dbReference type="Proteomes" id="UP000801492">
    <property type="component" value="Unassembled WGS sequence"/>
</dbReference>
<keyword evidence="2" id="KW-1185">Reference proteome</keyword>
<name>A0A8K0CCM4_IGNLU</name>
<gene>
    <name evidence="1" type="ORF">ILUMI_23333</name>
</gene>
<evidence type="ECO:0000313" key="2">
    <source>
        <dbReference type="Proteomes" id="UP000801492"/>
    </source>
</evidence>
<dbReference type="OrthoDB" id="6735939at2759"/>
<comment type="caution">
    <text evidence="1">The sequence shown here is derived from an EMBL/GenBank/DDBJ whole genome shotgun (WGS) entry which is preliminary data.</text>
</comment>
<dbReference type="AlphaFoldDB" id="A0A8K0CCM4"/>
<accession>A0A8K0CCM4</accession>